<dbReference type="Pfam" id="PF26563">
    <property type="entry name" value="Rv3660c_N"/>
    <property type="match status" value="1"/>
</dbReference>
<dbReference type="SUPFAM" id="SSF52540">
    <property type="entry name" value="P-loop containing nucleoside triphosphate hydrolases"/>
    <property type="match status" value="1"/>
</dbReference>
<feature type="region of interest" description="Disordered" evidence="1">
    <location>
        <begin position="415"/>
        <end position="461"/>
    </location>
</feature>
<evidence type="ECO:0000259" key="2">
    <source>
        <dbReference type="Pfam" id="PF26563"/>
    </source>
</evidence>
<feature type="compositionally biased region" description="Polar residues" evidence="1">
    <location>
        <begin position="435"/>
        <end position="444"/>
    </location>
</feature>
<dbReference type="EMBL" id="MBLM01000163">
    <property type="protein sequence ID" value="OHV29230.1"/>
    <property type="molecule type" value="Genomic_DNA"/>
</dbReference>
<dbReference type="Gene3D" id="3.40.50.300">
    <property type="entry name" value="P-loop containing nucleotide triphosphate hydrolases"/>
    <property type="match status" value="1"/>
</dbReference>
<dbReference type="OrthoDB" id="3252838at2"/>
<feature type="region of interest" description="Disordered" evidence="1">
    <location>
        <begin position="176"/>
        <end position="245"/>
    </location>
</feature>
<comment type="caution">
    <text evidence="3">The sequence shown here is derived from an EMBL/GenBank/DDBJ whole genome shotgun (WGS) entry which is preliminary data.</text>
</comment>
<sequence>MTPAKPITPADDAPRGRPLIVTDSPDLLDDLLRLAAAAGATVTVVPTARAAGRYWANAPLVVVGADRAAACVAADLPARSDTVLVGTDVDDRRTWSLALLLNAEHVVFLPEAETWLVNLLSRAADAARSRSRTVGVLGGRGGVGATTLAAALARAGLRHRVRSVLLEMDPFGGLAIGPDGSPGSDSTPAGGVHGGRGRRGVHGVHSRDGASAGQPRPRPASEQVPGSGSVSGSVSGSAPGAGSGPLDGDDLLDHFLAGPPMLGGDLPVLSWDRDQIPVLSPPAVSALFATARGSADLIVVDLPRSADAAADVGLFLCETVLIVVTADPPACAAATRIAAHATRTCSDVRLVVRLPEPNPTRHAATGLASHARPGESADAALAHTVAADVGLPLGGMIRHEPAATPAVMAALDRRAMTGPEGNRPTTRRPPGDSGSDPTDGTTGRPSKDAVAGAEPAAGESIIQFSDRFLADLGLSRGEHP</sequence>
<feature type="compositionally biased region" description="Low complexity" evidence="1">
    <location>
        <begin position="224"/>
        <end position="238"/>
    </location>
</feature>
<feature type="compositionally biased region" description="Basic residues" evidence="1">
    <location>
        <begin position="195"/>
        <end position="204"/>
    </location>
</feature>
<dbReference type="InterPro" id="IPR027417">
    <property type="entry name" value="P-loop_NTPase"/>
</dbReference>
<evidence type="ECO:0000313" key="3">
    <source>
        <dbReference type="EMBL" id="OHV29230.1"/>
    </source>
</evidence>
<feature type="domain" description="Rv3660c-like CheY-like N-terminal" evidence="2">
    <location>
        <begin position="21"/>
        <end position="128"/>
    </location>
</feature>
<protein>
    <recommendedName>
        <fullName evidence="2">Rv3660c-like CheY-like N-terminal domain-containing protein</fullName>
    </recommendedName>
</protein>
<accession>A0A1S1Q5L4</accession>
<dbReference type="Proteomes" id="UP000179627">
    <property type="component" value="Unassembled WGS sequence"/>
</dbReference>
<reference evidence="4" key="1">
    <citation type="submission" date="2016-07" db="EMBL/GenBank/DDBJ databases">
        <title>Sequence Frankia sp. strain CcI1.17.</title>
        <authorList>
            <person name="Ghodhbane-Gtari F."/>
            <person name="Swanson E."/>
            <person name="Gueddou A."/>
            <person name="Morris K."/>
            <person name="Hezbri K."/>
            <person name="Ktari A."/>
            <person name="Nouioui I."/>
            <person name="Abebe-Akele F."/>
            <person name="Simpson S."/>
            <person name="Thomas K."/>
            <person name="Gtari M."/>
            <person name="Tisa L.S."/>
            <person name="Hurst S."/>
        </authorList>
    </citation>
    <scope>NUCLEOTIDE SEQUENCE [LARGE SCALE GENOMIC DNA]</scope>
    <source>
        <strain evidence="4">Cc1.17</strain>
    </source>
</reference>
<dbReference type="InterPro" id="IPR059050">
    <property type="entry name" value="Rv3660c_N"/>
</dbReference>
<keyword evidence="4" id="KW-1185">Reference proteome</keyword>
<gene>
    <name evidence="3" type="ORF">CC117_07550</name>
</gene>
<evidence type="ECO:0000256" key="1">
    <source>
        <dbReference type="SAM" id="MobiDB-lite"/>
    </source>
</evidence>
<evidence type="ECO:0000313" key="4">
    <source>
        <dbReference type="Proteomes" id="UP000179627"/>
    </source>
</evidence>
<name>A0A1S1Q5L4_9ACTN</name>
<dbReference type="AlphaFoldDB" id="A0A1S1Q5L4"/>
<dbReference type="InterPro" id="IPR022521">
    <property type="entry name" value="Rv3660c"/>
</dbReference>
<organism evidence="3 4">
    <name type="scientific">Parafrankia colletiae</name>
    <dbReference type="NCBI Taxonomy" id="573497"/>
    <lineage>
        <taxon>Bacteria</taxon>
        <taxon>Bacillati</taxon>
        <taxon>Actinomycetota</taxon>
        <taxon>Actinomycetes</taxon>
        <taxon>Frankiales</taxon>
        <taxon>Frankiaceae</taxon>
        <taxon>Parafrankia</taxon>
    </lineage>
</organism>
<dbReference type="RefSeq" id="WP_071090658.1">
    <property type="nucleotide sequence ID" value="NZ_MBLM01000163.1"/>
</dbReference>
<dbReference type="NCBIfam" id="TIGR03815">
    <property type="entry name" value="CpaE_hom_Actino"/>
    <property type="match status" value="1"/>
</dbReference>
<proteinExistence type="predicted"/>